<dbReference type="PROSITE" id="PS51900">
    <property type="entry name" value="CB"/>
    <property type="match status" value="1"/>
</dbReference>
<dbReference type="InterPro" id="IPR004107">
    <property type="entry name" value="Integrase_SAM-like_N"/>
</dbReference>
<dbReference type="Proteomes" id="UP000620147">
    <property type="component" value="Unassembled WGS sequence"/>
</dbReference>
<evidence type="ECO:0000256" key="2">
    <source>
        <dbReference type="ARBA" id="ARBA00008857"/>
    </source>
</evidence>
<dbReference type="Gene3D" id="1.10.150.130">
    <property type="match status" value="1"/>
</dbReference>
<dbReference type="CDD" id="cd01189">
    <property type="entry name" value="INT_ICEBs1_C_like"/>
    <property type="match status" value="1"/>
</dbReference>
<comment type="caution">
    <text evidence="9">The sequence shown here is derived from an EMBL/GenBank/DDBJ whole genome shotgun (WGS) entry which is preliminary data.</text>
</comment>
<evidence type="ECO:0000256" key="5">
    <source>
        <dbReference type="ARBA" id="ARBA00023172"/>
    </source>
</evidence>
<protein>
    <submittedName>
        <fullName evidence="9">Site-specific integrase</fullName>
    </submittedName>
</protein>
<evidence type="ECO:0000313" key="10">
    <source>
        <dbReference type="Proteomes" id="UP000620147"/>
    </source>
</evidence>
<dbReference type="Pfam" id="PF14659">
    <property type="entry name" value="Phage_int_SAM_3"/>
    <property type="match status" value="1"/>
</dbReference>
<dbReference type="EMBL" id="BLYJ01000040">
    <property type="protein sequence ID" value="GFO89277.1"/>
    <property type="molecule type" value="Genomic_DNA"/>
</dbReference>
<dbReference type="InterPro" id="IPR010998">
    <property type="entry name" value="Integrase_recombinase_N"/>
</dbReference>
<dbReference type="InterPro" id="IPR050808">
    <property type="entry name" value="Phage_Integrase"/>
</dbReference>
<evidence type="ECO:0000313" key="9">
    <source>
        <dbReference type="EMBL" id="GFO89277.1"/>
    </source>
</evidence>
<evidence type="ECO:0000256" key="4">
    <source>
        <dbReference type="ARBA" id="ARBA00023125"/>
    </source>
</evidence>
<feature type="domain" description="Tyr recombinase" evidence="7">
    <location>
        <begin position="160"/>
        <end position="342"/>
    </location>
</feature>
<comment type="function">
    <text evidence="1">Site-specific tyrosine recombinase, which acts by catalyzing the cutting and rejoining of the recombining DNA molecules.</text>
</comment>
<evidence type="ECO:0000256" key="6">
    <source>
        <dbReference type="PROSITE-ProRule" id="PRU01248"/>
    </source>
</evidence>
<organism evidence="9 10">
    <name type="scientific">Butyricicoccus faecihominis</name>
    <dbReference type="NCBI Taxonomy" id="1712515"/>
    <lineage>
        <taxon>Bacteria</taxon>
        <taxon>Bacillati</taxon>
        <taxon>Bacillota</taxon>
        <taxon>Clostridia</taxon>
        <taxon>Eubacteriales</taxon>
        <taxon>Butyricicoccaceae</taxon>
        <taxon>Butyricicoccus</taxon>
    </lineage>
</organism>
<evidence type="ECO:0000256" key="3">
    <source>
        <dbReference type="ARBA" id="ARBA00022908"/>
    </source>
</evidence>
<keyword evidence="4 6" id="KW-0238">DNA-binding</keyword>
<dbReference type="Pfam" id="PF00589">
    <property type="entry name" value="Phage_integrase"/>
    <property type="match status" value="1"/>
</dbReference>
<sequence>MNGSFRKKPNGSVELRVWLDMPDGSHVQKSFCRRTRALAKAAYEEFLEKGKQTQARRKSVGGWGAEWLERKEQSVKYRTYANYELYFNRYILPMLGKMSLDKVMPADIERLMGSAAHLSKSARHHIFITIDQIMKSAVANGLCSRNPCEGIKVKPDATFKNITVYKPDEIACLLSHLDRPFGVAIAILLYAGLRSEEVMGLHWRDIDRKNRTITVRRVVTRVAKGEFAPVDVTKNERVRVVTYGDQLAAVLADAPKTSIYVVPAKRGGYMTPGSFRRQYDSFFDGLPIRRLSPHKLRHTYATYLIKGGAELRAVQTLLGHSSVKVTEIYTHINTDDQRRASQKLAY</sequence>
<evidence type="ECO:0000259" key="7">
    <source>
        <dbReference type="PROSITE" id="PS51898"/>
    </source>
</evidence>
<keyword evidence="10" id="KW-1185">Reference proteome</keyword>
<gene>
    <name evidence="9" type="ORF">BUFA31_24410</name>
</gene>
<dbReference type="RefSeq" id="WP_118729320.1">
    <property type="nucleotide sequence ID" value="NZ_BLYJ01000040.1"/>
</dbReference>
<comment type="similarity">
    <text evidence="2">Belongs to the 'phage' integrase family.</text>
</comment>
<dbReference type="InterPro" id="IPR011010">
    <property type="entry name" value="DNA_brk_join_enz"/>
</dbReference>
<dbReference type="InterPro" id="IPR002104">
    <property type="entry name" value="Integrase_catalytic"/>
</dbReference>
<name>A0ABQ1E2S4_9FIRM</name>
<dbReference type="SUPFAM" id="SSF56349">
    <property type="entry name" value="DNA breaking-rejoining enzymes"/>
    <property type="match status" value="1"/>
</dbReference>
<keyword evidence="3" id="KW-0229">DNA integration</keyword>
<dbReference type="PANTHER" id="PTHR30629">
    <property type="entry name" value="PROPHAGE INTEGRASE"/>
    <property type="match status" value="1"/>
</dbReference>
<dbReference type="PANTHER" id="PTHR30629:SF2">
    <property type="entry name" value="PROPHAGE INTEGRASE INTS-RELATED"/>
    <property type="match status" value="1"/>
</dbReference>
<accession>A0ABQ1E2S4</accession>
<evidence type="ECO:0000259" key="8">
    <source>
        <dbReference type="PROSITE" id="PS51900"/>
    </source>
</evidence>
<dbReference type="InterPro" id="IPR013762">
    <property type="entry name" value="Integrase-like_cat_sf"/>
</dbReference>
<feature type="domain" description="Core-binding (CB)" evidence="8">
    <location>
        <begin position="58"/>
        <end position="138"/>
    </location>
</feature>
<keyword evidence="5" id="KW-0233">DNA recombination</keyword>
<evidence type="ECO:0000256" key="1">
    <source>
        <dbReference type="ARBA" id="ARBA00003283"/>
    </source>
</evidence>
<dbReference type="PROSITE" id="PS51898">
    <property type="entry name" value="TYR_RECOMBINASE"/>
    <property type="match status" value="1"/>
</dbReference>
<reference evidence="9 10" key="1">
    <citation type="submission" date="2020-06" db="EMBL/GenBank/DDBJ databases">
        <title>Characterization of fructooligosaccharide metabolism and fructooligosaccharide-degrading enzymes in human commensal butyrate producers.</title>
        <authorList>
            <person name="Tanno H."/>
            <person name="Fujii T."/>
            <person name="Hirano K."/>
            <person name="Maeno S."/>
            <person name="Tonozuka T."/>
            <person name="Sakamoto M."/>
            <person name="Ohkuma M."/>
            <person name="Tochio T."/>
            <person name="Endo A."/>
        </authorList>
    </citation>
    <scope>NUCLEOTIDE SEQUENCE [LARGE SCALE GENOMIC DNA]</scope>
    <source>
        <strain evidence="9 10">JCM 31056</strain>
    </source>
</reference>
<dbReference type="InterPro" id="IPR044068">
    <property type="entry name" value="CB"/>
</dbReference>
<proteinExistence type="inferred from homology"/>
<dbReference type="Gene3D" id="1.10.443.10">
    <property type="entry name" value="Intergrase catalytic core"/>
    <property type="match status" value="1"/>
</dbReference>